<dbReference type="GeneID" id="39421991"/>
<dbReference type="EMBL" id="LR216287">
    <property type="protein sequence ID" value="VFJ15197.1"/>
    <property type="molecule type" value="Genomic_DNA"/>
</dbReference>
<sequence>MRARKPILLIDDSPESQRVIKLFVDNGIDFVKYHVKNFEKSCCMELPTTKAPSVIAVEGIFRDKSVIEDYVEFAKQKKSHESNDAQTESSFW</sequence>
<accession>A0A484IEE9</accession>
<dbReference type="Proteomes" id="UP000294299">
    <property type="component" value="Chromosome NFRAN"/>
</dbReference>
<organism evidence="1 2">
    <name type="scientific">Candidatus Nitrosocosmicus franklandianus</name>
    <dbReference type="NCBI Taxonomy" id="1798806"/>
    <lineage>
        <taxon>Archaea</taxon>
        <taxon>Nitrososphaerota</taxon>
        <taxon>Nitrososphaeria</taxon>
        <taxon>Nitrososphaerales</taxon>
        <taxon>Nitrososphaeraceae</taxon>
        <taxon>Candidatus Nitrosocosmicus</taxon>
    </lineage>
</organism>
<dbReference type="OrthoDB" id="5944at2157"/>
<evidence type="ECO:0000313" key="2">
    <source>
        <dbReference type="Proteomes" id="UP000294299"/>
    </source>
</evidence>
<evidence type="ECO:0000313" key="1">
    <source>
        <dbReference type="EMBL" id="VFJ15197.1"/>
    </source>
</evidence>
<proteinExistence type="predicted"/>
<name>A0A484IEE9_9ARCH</name>
<dbReference type="KEGG" id="nfn:NFRAN_2874"/>
<dbReference type="AlphaFoldDB" id="A0A484IEE9"/>
<gene>
    <name evidence="1" type="ORF">NFRAN_2874</name>
</gene>
<protein>
    <submittedName>
        <fullName evidence="1">Uncharacterized protein</fullName>
    </submittedName>
</protein>
<reference evidence="1 2" key="1">
    <citation type="submission" date="2019-02" db="EMBL/GenBank/DDBJ databases">
        <authorList>
            <person name="Lehtovirta-Morley E L."/>
        </authorList>
    </citation>
    <scope>NUCLEOTIDE SEQUENCE [LARGE SCALE GENOMIC DNA]</scope>
    <source>
        <strain evidence="1">NFRAN1</strain>
    </source>
</reference>
<keyword evidence="2" id="KW-1185">Reference proteome</keyword>
<dbReference type="RefSeq" id="WP_134485180.1">
    <property type="nucleotide sequence ID" value="NZ_LR216287.1"/>
</dbReference>